<gene>
    <name evidence="2" type="ORF">BN1095_640002</name>
    <name evidence="1" type="ORF">BN1096_860003</name>
</gene>
<evidence type="ECO:0000313" key="1">
    <source>
        <dbReference type="EMBL" id="CDS90470.1"/>
    </source>
</evidence>
<evidence type="ECO:0000313" key="2">
    <source>
        <dbReference type="EMBL" id="CDT68409.1"/>
    </source>
</evidence>
<dbReference type="RefSeq" id="WP_021360306.1">
    <property type="nucleotide sequence ID" value="NZ_BIOV01000024.1"/>
</dbReference>
<organism evidence="1">
    <name type="scientific">Clostridioides difficile</name>
    <name type="common">Peptoclostridium difficile</name>
    <dbReference type="NCBI Taxonomy" id="1496"/>
    <lineage>
        <taxon>Bacteria</taxon>
        <taxon>Bacillati</taxon>
        <taxon>Bacillota</taxon>
        <taxon>Clostridia</taxon>
        <taxon>Peptostreptococcales</taxon>
        <taxon>Peptostreptococcaceae</taxon>
        <taxon>Clostridioides</taxon>
    </lineage>
</organism>
<accession>A0A031W9X4</accession>
<dbReference type="AlphaFoldDB" id="A0A031W9X4"/>
<reference evidence="1" key="1">
    <citation type="submission" date="2014-07" db="EMBL/GenBank/DDBJ databases">
        <authorList>
            <person name="Monot Marc"/>
        </authorList>
    </citation>
    <scope>NUCLEOTIDE SEQUENCE</scope>
    <source>
        <strain evidence="2">7032989</strain>
    </source>
</reference>
<proteinExistence type="predicted"/>
<dbReference type="EMBL" id="LK932542">
    <property type="protein sequence ID" value="CDS90470.1"/>
    <property type="molecule type" value="Genomic_DNA"/>
</dbReference>
<sequence length="79" mass="9430">MHISTTILLLIGSFIAGRVYENHLRTENCEECESIREFIQSNELCEYCSKEIDTCDKKCYKNILKRRRKYYIDGEDVEK</sequence>
<protein>
    <submittedName>
        <fullName evidence="1">Uncharacterized protein</fullName>
    </submittedName>
</protein>
<dbReference type="EMBL" id="LK933338">
    <property type="protein sequence ID" value="CDT68409.1"/>
    <property type="molecule type" value="Genomic_DNA"/>
</dbReference>
<name>A0A031W9X4_CLODI</name>